<dbReference type="Proteomes" id="UP000285173">
    <property type="component" value="Unassembled WGS sequence"/>
</dbReference>
<dbReference type="EMBL" id="QSEF01000011">
    <property type="protein sequence ID" value="RGZ48401.1"/>
    <property type="molecule type" value="Genomic_DNA"/>
</dbReference>
<accession>A0A354MNY8</accession>
<dbReference type="Proteomes" id="UP000261088">
    <property type="component" value="Unassembled WGS sequence"/>
</dbReference>
<name>A0A354MNY8_9BACT</name>
<evidence type="ECO:0000313" key="7">
    <source>
        <dbReference type="Proteomes" id="UP000285173"/>
    </source>
</evidence>
<evidence type="ECO:0000313" key="8">
    <source>
        <dbReference type="Proteomes" id="UP000286260"/>
    </source>
</evidence>
<dbReference type="AlphaFoldDB" id="A0A354MNY8"/>
<organism evidence="2 7">
    <name type="scientific">Parabacteroides merdae</name>
    <dbReference type="NCBI Taxonomy" id="46503"/>
    <lineage>
        <taxon>Bacteria</taxon>
        <taxon>Pseudomonadati</taxon>
        <taxon>Bacteroidota</taxon>
        <taxon>Bacteroidia</taxon>
        <taxon>Bacteroidales</taxon>
        <taxon>Tannerellaceae</taxon>
        <taxon>Parabacteroides</taxon>
    </lineage>
</organism>
<evidence type="ECO:0000313" key="4">
    <source>
        <dbReference type="EMBL" id="RHH80352.1"/>
    </source>
</evidence>
<dbReference type="EMBL" id="QSUP01000004">
    <property type="protein sequence ID" value="RGN52965.1"/>
    <property type="molecule type" value="Genomic_DNA"/>
</dbReference>
<gene>
    <name evidence="4" type="ORF">DW191_04450</name>
    <name evidence="3" type="ORF">DW828_02085</name>
    <name evidence="2" type="ORF">DW986_09295</name>
    <name evidence="1" type="ORF">DXB61_05295</name>
</gene>
<dbReference type="Proteomes" id="UP000283732">
    <property type="component" value="Unassembled WGS sequence"/>
</dbReference>
<dbReference type="Proteomes" id="UP000286260">
    <property type="component" value="Unassembled WGS sequence"/>
</dbReference>
<protein>
    <submittedName>
        <fullName evidence="2">Uncharacterized protein</fullName>
    </submittedName>
</protein>
<comment type="caution">
    <text evidence="2">The sequence shown here is derived from an EMBL/GenBank/DDBJ whole genome shotgun (WGS) entry which is preliminary data.</text>
</comment>
<evidence type="ECO:0000313" key="5">
    <source>
        <dbReference type="Proteomes" id="UP000261088"/>
    </source>
</evidence>
<dbReference type="EMBL" id="QRKC01000001">
    <property type="protein sequence ID" value="RHH80352.1"/>
    <property type="molecule type" value="Genomic_DNA"/>
</dbReference>
<evidence type="ECO:0000313" key="6">
    <source>
        <dbReference type="Proteomes" id="UP000283732"/>
    </source>
</evidence>
<proteinExistence type="predicted"/>
<reference evidence="5 6" key="1">
    <citation type="submission" date="2018-08" db="EMBL/GenBank/DDBJ databases">
        <title>A genome reference for cultivated species of the human gut microbiota.</title>
        <authorList>
            <person name="Zou Y."/>
            <person name="Xue W."/>
            <person name="Luo G."/>
        </authorList>
    </citation>
    <scope>NUCLEOTIDE SEQUENCE [LARGE SCALE GENOMIC DNA]</scope>
    <source>
        <strain evidence="4 6">AM16-50</strain>
        <strain evidence="3 8">AM34-17</strain>
        <strain evidence="2 7">AM50-15</strain>
        <strain evidence="1 5">OM05-11AA</strain>
    </source>
</reference>
<evidence type="ECO:0000313" key="2">
    <source>
        <dbReference type="EMBL" id="RGZ48401.1"/>
    </source>
</evidence>
<evidence type="ECO:0000313" key="1">
    <source>
        <dbReference type="EMBL" id="RGN52965.1"/>
    </source>
</evidence>
<sequence length="64" mass="7414">MISGGHKMKNSSCIIQFVHYTSSSFYYAIKITDYLLRPINSGYTRINSAQLPLTFTHRLFSTEY</sequence>
<evidence type="ECO:0000313" key="3">
    <source>
        <dbReference type="EMBL" id="RHC89369.1"/>
    </source>
</evidence>
<dbReference type="EMBL" id="QSII01000002">
    <property type="protein sequence ID" value="RHC89369.1"/>
    <property type="molecule type" value="Genomic_DNA"/>
</dbReference>